<accession>G8Y457</accession>
<reference evidence="1 2" key="1">
    <citation type="journal article" date="2012" name="G3 (Bethesda)">
        <title>Pichia sorbitophila, an interspecies yeast hybrid reveals early steps of genome resolution following polyploidization.</title>
        <authorList>
            <person name="Leh Louis V."/>
            <person name="Despons L."/>
            <person name="Friedrich A."/>
            <person name="Martin T."/>
            <person name="Durrens P."/>
            <person name="Casaregola S."/>
            <person name="Neuveglise C."/>
            <person name="Fairhead C."/>
            <person name="Marck C."/>
            <person name="Cruz J.A."/>
            <person name="Straub M.L."/>
            <person name="Kugler V."/>
            <person name="Sacerdot C."/>
            <person name="Uzunov Z."/>
            <person name="Thierry A."/>
            <person name="Weiss S."/>
            <person name="Bleykasten C."/>
            <person name="De Montigny J."/>
            <person name="Jacques N."/>
            <person name="Jung P."/>
            <person name="Lemaire M."/>
            <person name="Mallet S."/>
            <person name="Morel G."/>
            <person name="Richard G.F."/>
            <person name="Sarkar A."/>
            <person name="Savel G."/>
            <person name="Schacherer J."/>
            <person name="Seret M.L."/>
            <person name="Talla E."/>
            <person name="Samson G."/>
            <person name="Jubin C."/>
            <person name="Poulain J."/>
            <person name="Vacherie B."/>
            <person name="Barbe V."/>
            <person name="Pelletier E."/>
            <person name="Sherman D.J."/>
            <person name="Westhof E."/>
            <person name="Weissenbach J."/>
            <person name="Baret P.V."/>
            <person name="Wincker P."/>
            <person name="Gaillardin C."/>
            <person name="Dujon B."/>
            <person name="Souciet J.L."/>
        </authorList>
    </citation>
    <scope>NUCLEOTIDE SEQUENCE [LARGE SCALE GENOMIC DNA]</scope>
    <source>
        <strain evidence="2">ATCC MYA-4447 / BCRC 22081 / CBS 7064 / NBRC 10061 / NRRL Y-12695</strain>
    </source>
</reference>
<dbReference type="STRING" id="559304.G8Y457"/>
<keyword evidence="2" id="KW-1185">Reference proteome</keyword>
<protein>
    <submittedName>
        <fullName evidence="1">Piso0_005072 protein</fullName>
    </submittedName>
</protein>
<dbReference type="HOGENOM" id="CLU_319848_0_0_1"/>
<dbReference type="Proteomes" id="UP000005222">
    <property type="component" value="Chromosome M"/>
</dbReference>
<dbReference type="OrthoDB" id="46189at2759"/>
<dbReference type="InParanoid" id="G8Y457"/>
<dbReference type="Pfam" id="PF08700">
    <property type="entry name" value="VPS51_Exo84_N"/>
    <property type="match status" value="1"/>
</dbReference>
<sequence length="911" mass="105748">MVVNGTSNDSLDKPTKSVDRMLSTDEIFSNFTVTQIQALNQDYLRNVKLAKDELHNLVGQKYRDLIRISENIKQMNDQANVVSQELSDLSFNKSNFVDFRDNQFTVFKRKTKEQSLASFYAKSKEETLKNIVNEKLLSFILTLDSDKERKSNFYDELVYYSRLFLFLEHNYSDVFNANKYLMTRFGKLKERLQVKLEHEIASYNFHCYLSGISYSYLYSDGKMDTNFFESSASNHRDLFSDNWHELSLYESEIENESSMPIDFSYDNELPPFLSLFVSYYFLLLSTDSELTINRVVQIVLRLRIEFLEHLHTKVKGFKVINEFMSINFEVLFRYIENTFNYVQFYIEGKDGGESHLKKELSKILNKNTFSEFVPPHEDLKEQRNSREFNSGSINSVSVDVYGPQFDEMNQIMISIIDQIISSVPDKESKSELNLANLLLILQKLLKGIRETEIFFGNTTKHYRLLAYLIAENAESKNNLTEILDTLVSNCKDIFSSHFNSLYSSDDAALSIYRIMSDPLNIERRHNVQHCDLFSNQISDLMDTNTNGYINDMKYFSSIPDFALSLDDVSFNIWSWFNDLKILNQMVSTNKKHDDETADPDNFAGYFVNYISKTNSKLADTSNSKFLNTFLGHFKELSDFSHDGIKSSISSMMEKLQISAHDLSNKQPLEYAYYMLRALLTLSNRISDISSDKLTFQDTIGSIDEISQKISVYLIHHIPTVDFTGNGSFESEIVKIYSHHKNTDSDGELVLPSRPSLKLISLVYDLSSRYLSLSGKVTFSRLVYSKLFSNVKSFVEDKNEWILHTLIDNMSKLLVPESDEAKSVEYMTFEKYDPANKNMTLQVFADIVFLRLFITEEHTVDENVHLHSSIIEKVREFSDDNFLTDDICHHIIKSVVEFYQSNKKMYIPLSNQ</sequence>
<gene>
    <name evidence="1" type="primary">Piso0_005072</name>
    <name evidence="1" type="ORF">GNLVRS01_PISO0M07118g</name>
</gene>
<evidence type="ECO:0000313" key="1">
    <source>
        <dbReference type="EMBL" id="CCE85475.1"/>
    </source>
</evidence>
<dbReference type="EMBL" id="FO082047">
    <property type="protein sequence ID" value="CCE85475.1"/>
    <property type="molecule type" value="Genomic_DNA"/>
</dbReference>
<organism evidence="1 2">
    <name type="scientific">Pichia sorbitophila (strain ATCC MYA-4447 / BCRC 22081 / CBS 7064 / NBRC 10061 / NRRL Y-12695)</name>
    <name type="common">Hybrid yeast</name>
    <dbReference type="NCBI Taxonomy" id="559304"/>
    <lineage>
        <taxon>Eukaryota</taxon>
        <taxon>Fungi</taxon>
        <taxon>Dikarya</taxon>
        <taxon>Ascomycota</taxon>
        <taxon>Saccharomycotina</taxon>
        <taxon>Pichiomycetes</taxon>
        <taxon>Debaryomycetaceae</taxon>
        <taxon>Millerozyma</taxon>
    </lineage>
</organism>
<proteinExistence type="predicted"/>
<dbReference type="AlphaFoldDB" id="G8Y457"/>
<evidence type="ECO:0000313" key="2">
    <source>
        <dbReference type="Proteomes" id="UP000005222"/>
    </source>
</evidence>
<dbReference type="eggNOG" id="ENOG502SWM7">
    <property type="taxonomic scope" value="Eukaryota"/>
</dbReference>
<name>G8Y457_PICSO</name>